<reference evidence="3 4" key="1">
    <citation type="submission" date="2021-06" db="EMBL/GenBank/DDBJ databases">
        <title>Caerostris extrusa draft genome.</title>
        <authorList>
            <person name="Kono N."/>
            <person name="Arakawa K."/>
        </authorList>
    </citation>
    <scope>NUCLEOTIDE SEQUENCE [LARGE SCALE GENOMIC DNA]</scope>
</reference>
<dbReference type="InterPro" id="IPR015421">
    <property type="entry name" value="PyrdxlP-dep_Trfase_major"/>
</dbReference>
<keyword evidence="4" id="KW-1185">Reference proteome</keyword>
<evidence type="ECO:0000259" key="2">
    <source>
        <dbReference type="Pfam" id="PF02347"/>
    </source>
</evidence>
<evidence type="ECO:0000313" key="4">
    <source>
        <dbReference type="Proteomes" id="UP001054945"/>
    </source>
</evidence>
<comment type="caution">
    <text evidence="3">The sequence shown here is derived from an EMBL/GenBank/DDBJ whole genome shotgun (WGS) entry which is preliminary data.</text>
</comment>
<dbReference type="GO" id="GO:0004375">
    <property type="term" value="F:glycine dehydrogenase (decarboxylating) activity"/>
    <property type="evidence" value="ECO:0007669"/>
    <property type="project" value="InterPro"/>
</dbReference>
<dbReference type="GO" id="GO:0019464">
    <property type="term" value="P:glycine decarboxylation via glycine cleavage system"/>
    <property type="evidence" value="ECO:0007669"/>
    <property type="project" value="TreeGrafter"/>
</dbReference>
<dbReference type="InterPro" id="IPR015424">
    <property type="entry name" value="PyrdxlP-dep_Trfase"/>
</dbReference>
<dbReference type="GO" id="GO:0005960">
    <property type="term" value="C:glycine cleavage complex"/>
    <property type="evidence" value="ECO:0007669"/>
    <property type="project" value="TreeGrafter"/>
</dbReference>
<dbReference type="GO" id="GO:0030170">
    <property type="term" value="F:pyridoxal phosphate binding"/>
    <property type="evidence" value="ECO:0007669"/>
    <property type="project" value="TreeGrafter"/>
</dbReference>
<evidence type="ECO:0000256" key="1">
    <source>
        <dbReference type="ARBA" id="ARBA00023002"/>
    </source>
</evidence>
<organism evidence="3 4">
    <name type="scientific">Caerostris extrusa</name>
    <name type="common">Bark spider</name>
    <name type="synonym">Caerostris bankana</name>
    <dbReference type="NCBI Taxonomy" id="172846"/>
    <lineage>
        <taxon>Eukaryota</taxon>
        <taxon>Metazoa</taxon>
        <taxon>Ecdysozoa</taxon>
        <taxon>Arthropoda</taxon>
        <taxon>Chelicerata</taxon>
        <taxon>Arachnida</taxon>
        <taxon>Araneae</taxon>
        <taxon>Araneomorphae</taxon>
        <taxon>Entelegynae</taxon>
        <taxon>Araneoidea</taxon>
        <taxon>Araneidae</taxon>
        <taxon>Caerostris</taxon>
    </lineage>
</organism>
<keyword evidence="1" id="KW-0560">Oxidoreductase</keyword>
<protein>
    <submittedName>
        <fullName evidence="3">Glycine dehydrogenase</fullName>
    </submittedName>
</protein>
<accession>A0AAV4MC28</accession>
<feature type="domain" description="Glycine cleavage system P-protein N-terminal" evidence="2">
    <location>
        <begin position="8"/>
        <end position="87"/>
    </location>
</feature>
<dbReference type="Proteomes" id="UP001054945">
    <property type="component" value="Unassembled WGS sequence"/>
</dbReference>
<dbReference type="InterPro" id="IPR049315">
    <property type="entry name" value="GDC-P_N"/>
</dbReference>
<dbReference type="PANTHER" id="PTHR11773:SF1">
    <property type="entry name" value="GLYCINE DEHYDROGENASE (DECARBOXYLATING), MITOCHONDRIAL"/>
    <property type="match status" value="1"/>
</dbReference>
<dbReference type="SUPFAM" id="SSF53383">
    <property type="entry name" value="PLP-dependent transferases"/>
    <property type="match status" value="1"/>
</dbReference>
<gene>
    <name evidence="3" type="primary">Gldc</name>
    <name evidence="3" type="ORF">CEXT_812081</name>
</gene>
<dbReference type="PANTHER" id="PTHR11773">
    <property type="entry name" value="GLYCINE DEHYDROGENASE, DECARBOXYLATING"/>
    <property type="match status" value="1"/>
</dbReference>
<dbReference type="GO" id="GO:0016594">
    <property type="term" value="F:glycine binding"/>
    <property type="evidence" value="ECO:0007669"/>
    <property type="project" value="TreeGrafter"/>
</dbReference>
<dbReference type="EMBL" id="BPLR01002030">
    <property type="protein sequence ID" value="GIX69252.1"/>
    <property type="molecule type" value="Genomic_DNA"/>
</dbReference>
<dbReference type="Pfam" id="PF02347">
    <property type="entry name" value="GDC-P"/>
    <property type="match status" value="1"/>
</dbReference>
<dbReference type="GO" id="GO:0005739">
    <property type="term" value="C:mitochondrion"/>
    <property type="evidence" value="ECO:0007669"/>
    <property type="project" value="TreeGrafter"/>
</dbReference>
<dbReference type="InterPro" id="IPR020581">
    <property type="entry name" value="GDC_P"/>
</dbReference>
<name>A0AAV4MC28_CAEEX</name>
<evidence type="ECO:0000313" key="3">
    <source>
        <dbReference type="EMBL" id="GIX69252.1"/>
    </source>
</evidence>
<sequence length="93" mass="10544">MKCLDSRYVRRKKIYCSDKVHPQTIAVVKTRASAMGVRVIVTDFKDVDLTKKDHSGILFQYPDTEGRIEDFTELVEQCHKGGGWLCVPLTSSP</sequence>
<proteinExistence type="predicted"/>
<dbReference type="Gene3D" id="3.40.640.10">
    <property type="entry name" value="Type I PLP-dependent aspartate aminotransferase-like (Major domain)"/>
    <property type="match status" value="1"/>
</dbReference>
<dbReference type="AlphaFoldDB" id="A0AAV4MC28"/>